<dbReference type="PROSITE" id="PS50113">
    <property type="entry name" value="PAC"/>
    <property type="match status" value="1"/>
</dbReference>
<dbReference type="Proteomes" id="UP000293638">
    <property type="component" value="Unassembled WGS sequence"/>
</dbReference>
<gene>
    <name evidence="4" type="ORF">EV189_2244</name>
</gene>
<comment type="caution">
    <text evidence="4">The sequence shown here is derived from an EMBL/GenBank/DDBJ whole genome shotgun (WGS) entry which is preliminary data.</text>
</comment>
<dbReference type="Pfam" id="PF01590">
    <property type="entry name" value="GAF"/>
    <property type="match status" value="3"/>
</dbReference>
<dbReference type="GO" id="GO:0016791">
    <property type="term" value="F:phosphatase activity"/>
    <property type="evidence" value="ECO:0007669"/>
    <property type="project" value="TreeGrafter"/>
</dbReference>
<dbReference type="InterPro" id="IPR035965">
    <property type="entry name" value="PAS-like_dom_sf"/>
</dbReference>
<dbReference type="RefSeq" id="WP_130493045.1">
    <property type="nucleotide sequence ID" value="NZ_SGXD01000003.1"/>
</dbReference>
<dbReference type="InterPro" id="IPR052016">
    <property type="entry name" value="Bact_Sigma-Reg"/>
</dbReference>
<dbReference type="Gene3D" id="3.30.450.20">
    <property type="entry name" value="PAS domain"/>
    <property type="match status" value="2"/>
</dbReference>
<dbReference type="Pfam" id="PF07228">
    <property type="entry name" value="SpoIIE"/>
    <property type="match status" value="1"/>
</dbReference>
<dbReference type="SMART" id="SM00331">
    <property type="entry name" value="PP2C_SIG"/>
    <property type="match status" value="1"/>
</dbReference>
<dbReference type="InterPro" id="IPR000014">
    <property type="entry name" value="PAS"/>
</dbReference>
<feature type="domain" description="PAC" evidence="3">
    <location>
        <begin position="245"/>
        <end position="297"/>
    </location>
</feature>
<dbReference type="SMART" id="SM00065">
    <property type="entry name" value="GAF"/>
    <property type="match status" value="3"/>
</dbReference>
<keyword evidence="1" id="KW-0378">Hydrolase</keyword>
<dbReference type="InterPro" id="IPR013655">
    <property type="entry name" value="PAS_fold_3"/>
</dbReference>
<dbReference type="InterPro" id="IPR029016">
    <property type="entry name" value="GAF-like_dom_sf"/>
</dbReference>
<dbReference type="InterPro" id="IPR036457">
    <property type="entry name" value="PPM-type-like_dom_sf"/>
</dbReference>
<evidence type="ECO:0000259" key="3">
    <source>
        <dbReference type="PROSITE" id="PS50113"/>
    </source>
</evidence>
<dbReference type="PROSITE" id="PS50112">
    <property type="entry name" value="PAS"/>
    <property type="match status" value="1"/>
</dbReference>
<dbReference type="EMBL" id="SGXD01000003">
    <property type="protein sequence ID" value="RZS86828.1"/>
    <property type="molecule type" value="Genomic_DNA"/>
</dbReference>
<dbReference type="NCBIfam" id="TIGR00229">
    <property type="entry name" value="sensory_box"/>
    <property type="match status" value="1"/>
</dbReference>
<dbReference type="PANTHER" id="PTHR43156:SF2">
    <property type="entry name" value="STAGE II SPORULATION PROTEIN E"/>
    <property type="match status" value="1"/>
</dbReference>
<dbReference type="Pfam" id="PF08448">
    <property type="entry name" value="PAS_4"/>
    <property type="match status" value="1"/>
</dbReference>
<dbReference type="CDD" id="cd00130">
    <property type="entry name" value="PAS"/>
    <property type="match status" value="2"/>
</dbReference>
<dbReference type="AlphaFoldDB" id="A0A4Q7NP79"/>
<dbReference type="Gene3D" id="3.30.450.40">
    <property type="match status" value="3"/>
</dbReference>
<evidence type="ECO:0000313" key="5">
    <source>
        <dbReference type="Proteomes" id="UP000293638"/>
    </source>
</evidence>
<feature type="domain" description="PAS" evidence="2">
    <location>
        <begin position="291"/>
        <end position="342"/>
    </location>
</feature>
<sequence>MTDLAAHALAGDPERVAAARRIVPPGGGSAALDRLAALAARLLRAPSSQVSLIADVQHVVGVAGRAERGTGPREDSLCTVTAGLRAPLRVEDAADDARVSALPPVTTGAVRSYLGVPLVDSAGRVLGALCVYGPEHRTWSDDDVAVLEGLAEPVVAQLELTAVAAEYARSRLRLDLALSAADIGSFEWDLTTGELDWDDRLLAVFGLDPERPVVHIDAFWAHVLPADRAGLERDIAAAVGSCGDFSSEYRITRPDGALRWVHARGSVVCGDDGRPQRLLGAAYDSTEARDAGERAARVIDTMAVGFFSVDRQWRVTYVNAEGERILGRRSEELLGRDLWEEFPGAREARFGRAYLAAVEDRVEQAFEEHYPGLDAWFEVRARPTADGLSVYFLDITARRSAERALERTADRMRLLARVSADLTTLELDEALQRLAVAAVPVLADWAEVTLVDAEGRLEGVASWHAERELRPVVEEYLAARLPHLQEASYVRQALLTGEPQLVRVDARERLAELLPDARSRELLDALAPATAVFLPLRARGRTLGLLDLYAGPARGPLLAEELDTLVELADRAGLAADNAAAYQRAREAADQAATASRRLALLARGSEALSTTLDAGEAAARLARLVVPQLGEWSLVVGRLDGPELRVHASTTRDPGRGETVTALGRALAASTAAESPVQTSLRTGHPAVASGDLRDGLGDEVADLLAQLDCSALVAVPLVARGRALGALVVGPDVPLTPDELDTAAELARRAALALDNALLYDSQRTLAEQLQRSLLTDPPQPDHLQLAVRYTPASEEAQVGGDWYDAFLQPDGTTVLVIGDVVGHDTRAAAAMGQVRGLLRGIAYTSEAGPADVLSRLDAALEGLQVGTTATAVVARLEQTDDERERQISRIRWSNAGHPPPMVINPDGVVSLLAGIEADLLLGIDPSATRTEWEAVLDRGSTVLLYTDGLVERRGQSLEDGLVDLREALTALGAEPLEALCDAVLARLLPPDAEDDVALVAVRLHRTDGPAPVDEAAGEGSAGAQ</sequence>
<proteinExistence type="predicted"/>
<dbReference type="InterPro" id="IPR001932">
    <property type="entry name" value="PPM-type_phosphatase-like_dom"/>
</dbReference>
<dbReference type="Gene3D" id="2.10.70.100">
    <property type="match status" value="1"/>
</dbReference>
<dbReference type="SUPFAM" id="SSF81606">
    <property type="entry name" value="PP2C-like"/>
    <property type="match status" value="1"/>
</dbReference>
<dbReference type="PANTHER" id="PTHR43156">
    <property type="entry name" value="STAGE II SPORULATION PROTEIN E-RELATED"/>
    <property type="match status" value="1"/>
</dbReference>
<dbReference type="Gene3D" id="3.60.40.10">
    <property type="entry name" value="PPM-type phosphatase domain"/>
    <property type="match status" value="1"/>
</dbReference>
<evidence type="ECO:0000256" key="1">
    <source>
        <dbReference type="ARBA" id="ARBA00022801"/>
    </source>
</evidence>
<dbReference type="InterPro" id="IPR003018">
    <property type="entry name" value="GAF"/>
</dbReference>
<name>A0A4Q7NP79_9ACTN</name>
<evidence type="ECO:0000313" key="4">
    <source>
        <dbReference type="EMBL" id="RZS86828.1"/>
    </source>
</evidence>
<protein>
    <submittedName>
        <fullName evidence="4">PAS domain S-box-containing protein</fullName>
    </submittedName>
</protein>
<organism evidence="4 5">
    <name type="scientific">Motilibacter rhizosphaerae</name>
    <dbReference type="NCBI Taxonomy" id="598652"/>
    <lineage>
        <taxon>Bacteria</taxon>
        <taxon>Bacillati</taxon>
        <taxon>Actinomycetota</taxon>
        <taxon>Actinomycetes</taxon>
        <taxon>Motilibacterales</taxon>
        <taxon>Motilibacteraceae</taxon>
        <taxon>Motilibacter</taxon>
    </lineage>
</organism>
<dbReference type="SMART" id="SM00091">
    <property type="entry name" value="PAS"/>
    <property type="match status" value="2"/>
</dbReference>
<dbReference type="SUPFAM" id="SSF55781">
    <property type="entry name" value="GAF domain-like"/>
    <property type="match status" value="3"/>
</dbReference>
<reference evidence="4 5" key="1">
    <citation type="submission" date="2019-02" db="EMBL/GenBank/DDBJ databases">
        <title>Genomic Encyclopedia of Type Strains, Phase IV (KMG-IV): sequencing the most valuable type-strain genomes for metagenomic binning, comparative biology and taxonomic classification.</title>
        <authorList>
            <person name="Goeker M."/>
        </authorList>
    </citation>
    <scope>NUCLEOTIDE SEQUENCE [LARGE SCALE GENOMIC DNA]</scope>
    <source>
        <strain evidence="4 5">DSM 45622</strain>
    </source>
</reference>
<dbReference type="OrthoDB" id="118142at2"/>
<accession>A0A4Q7NP79</accession>
<keyword evidence="5" id="KW-1185">Reference proteome</keyword>
<evidence type="ECO:0000259" key="2">
    <source>
        <dbReference type="PROSITE" id="PS50112"/>
    </source>
</evidence>
<dbReference type="SMART" id="SM00086">
    <property type="entry name" value="PAC"/>
    <property type="match status" value="1"/>
</dbReference>
<dbReference type="Pfam" id="PF08447">
    <property type="entry name" value="PAS_3"/>
    <property type="match status" value="1"/>
</dbReference>
<dbReference type="SUPFAM" id="SSF55785">
    <property type="entry name" value="PYP-like sensor domain (PAS domain)"/>
    <property type="match status" value="2"/>
</dbReference>
<dbReference type="InterPro" id="IPR001610">
    <property type="entry name" value="PAC"/>
</dbReference>
<dbReference type="InterPro" id="IPR013656">
    <property type="entry name" value="PAS_4"/>
</dbReference>
<dbReference type="InterPro" id="IPR000700">
    <property type="entry name" value="PAS-assoc_C"/>
</dbReference>